<feature type="signal peptide" evidence="1">
    <location>
        <begin position="1"/>
        <end position="16"/>
    </location>
</feature>
<accession>A0A6J1N4J4</accession>
<sequence length="417" mass="48352">MKIFVTLLAVLALAYSAPQPRRLFHEHYEDFLDVIQTESAPALDELAVKYLEFEEFQAGLGYLVSTRFRNLIYEMENLPEFQAVVEFLESHNIDILYFINEVNDAVDSIQGGRRMARQSVSGRDVSSFIQDSIKVFPKDKLSALYDEKVANFEDFRTAMENFQSEEWDQIYEALWQNEVFLTEVQELGANGIDLKIVISELRAVLGTTMKIFVTFLAVLALGYSAPQPRQLFHEHYEEFIDLIQEEALDELYELGAQYLQYDEFQAGIDYIMSPRFGNLVYEMEDIPEFRAMVEFLESHNIDILYFINEINEAVDSIKGSKRMARQSASGRDMSSFIQDSIKLFPKEKLIALYDEKMATSDDFRNAMENFQSEEFDQIWEALWQNEVFLTEVQELGANGIDVKIVIKEFRAILGIFD</sequence>
<feature type="chain" id="PRO_5046490815" evidence="1">
    <location>
        <begin position="17"/>
        <end position="417"/>
    </location>
</feature>
<dbReference type="InterPro" id="IPR010629">
    <property type="entry name" value="Ins_allergen"/>
</dbReference>
<dbReference type="RefSeq" id="XP_023940012.2">
    <property type="nucleotide sequence ID" value="XM_024084244.2"/>
</dbReference>
<dbReference type="AlphaFoldDB" id="A0A6J1N4J4"/>
<evidence type="ECO:0000313" key="2">
    <source>
        <dbReference type="Proteomes" id="UP001652582"/>
    </source>
</evidence>
<evidence type="ECO:0000256" key="1">
    <source>
        <dbReference type="SAM" id="SignalP"/>
    </source>
</evidence>
<name>A0A6J1N4J4_BICAN</name>
<proteinExistence type="predicted"/>
<dbReference type="PANTHER" id="PTHR21163:SF1">
    <property type="entry name" value="PROTEIN G12"/>
    <property type="match status" value="1"/>
</dbReference>
<dbReference type="Proteomes" id="UP001652582">
    <property type="component" value="Chromosome 21"/>
</dbReference>
<reference evidence="3" key="1">
    <citation type="submission" date="2025-08" db="UniProtKB">
        <authorList>
            <consortium name="RefSeq"/>
        </authorList>
    </citation>
    <scope>IDENTIFICATION</scope>
</reference>
<evidence type="ECO:0000313" key="3">
    <source>
        <dbReference type="RefSeq" id="XP_023940012.2"/>
    </source>
</evidence>
<protein>
    <submittedName>
        <fullName evidence="3">Uncharacterized protein LOC112047215</fullName>
    </submittedName>
</protein>
<dbReference type="GeneID" id="112047215"/>
<keyword evidence="2" id="KW-1185">Reference proteome</keyword>
<dbReference type="PANTHER" id="PTHR21163">
    <property type="entry name" value="PROTEIN G12"/>
    <property type="match status" value="1"/>
</dbReference>
<dbReference type="KEGG" id="bany:112047215"/>
<dbReference type="OrthoDB" id="7882129at2759"/>
<gene>
    <name evidence="3" type="primary">LOC112047215</name>
</gene>
<dbReference type="Pfam" id="PF06757">
    <property type="entry name" value="Ins_allergen_rp"/>
    <property type="match status" value="2"/>
</dbReference>
<keyword evidence="1" id="KW-0732">Signal</keyword>
<organism evidence="2 3">
    <name type="scientific">Bicyclus anynana</name>
    <name type="common">Squinting bush brown butterfly</name>
    <dbReference type="NCBI Taxonomy" id="110368"/>
    <lineage>
        <taxon>Eukaryota</taxon>
        <taxon>Metazoa</taxon>
        <taxon>Ecdysozoa</taxon>
        <taxon>Arthropoda</taxon>
        <taxon>Hexapoda</taxon>
        <taxon>Insecta</taxon>
        <taxon>Pterygota</taxon>
        <taxon>Neoptera</taxon>
        <taxon>Endopterygota</taxon>
        <taxon>Lepidoptera</taxon>
        <taxon>Glossata</taxon>
        <taxon>Ditrysia</taxon>
        <taxon>Papilionoidea</taxon>
        <taxon>Nymphalidae</taxon>
        <taxon>Satyrinae</taxon>
        <taxon>Satyrini</taxon>
        <taxon>Mycalesina</taxon>
        <taxon>Bicyclus</taxon>
    </lineage>
</organism>